<dbReference type="InterPro" id="IPR036615">
    <property type="entry name" value="Mur_ligase_C_dom_sf"/>
</dbReference>
<dbReference type="EC" id="6.3.2.17" evidence="2"/>
<keyword evidence="5" id="KW-0547">Nucleotide-binding</keyword>
<dbReference type="SUPFAM" id="SSF53244">
    <property type="entry name" value="MurD-like peptide ligases, peptide-binding domain"/>
    <property type="match status" value="1"/>
</dbReference>
<dbReference type="GO" id="GO:0004326">
    <property type="term" value="F:tetrahydrofolylpolyglutamate synthase activity"/>
    <property type="evidence" value="ECO:0007669"/>
    <property type="project" value="UniProtKB-EC"/>
</dbReference>
<dbReference type="GO" id="GO:0005737">
    <property type="term" value="C:cytoplasm"/>
    <property type="evidence" value="ECO:0007669"/>
    <property type="project" value="TreeGrafter"/>
</dbReference>
<dbReference type="SUPFAM" id="SSF53623">
    <property type="entry name" value="MurD-like peptide ligases, catalytic domain"/>
    <property type="match status" value="1"/>
</dbReference>
<comment type="catalytic activity">
    <reaction evidence="9">
        <text>(6S)-5,6,7,8-tetrahydrofolyl-(gamma-L-Glu)(n) + L-glutamate + ATP = (6S)-5,6,7,8-tetrahydrofolyl-(gamma-L-Glu)(n+1) + ADP + phosphate + H(+)</text>
        <dbReference type="Rhea" id="RHEA:10580"/>
        <dbReference type="Rhea" id="RHEA-COMP:14738"/>
        <dbReference type="Rhea" id="RHEA-COMP:14740"/>
        <dbReference type="ChEBI" id="CHEBI:15378"/>
        <dbReference type="ChEBI" id="CHEBI:29985"/>
        <dbReference type="ChEBI" id="CHEBI:30616"/>
        <dbReference type="ChEBI" id="CHEBI:43474"/>
        <dbReference type="ChEBI" id="CHEBI:141005"/>
        <dbReference type="ChEBI" id="CHEBI:456216"/>
        <dbReference type="EC" id="6.3.2.17"/>
    </reaction>
</comment>
<comment type="caution">
    <text evidence="11">The sequence shown here is derived from an EMBL/GenBank/DDBJ whole genome shotgun (WGS) entry which is preliminary data.</text>
</comment>
<keyword evidence="7" id="KW-0460">Magnesium</keyword>
<evidence type="ECO:0000313" key="11">
    <source>
        <dbReference type="EMBL" id="RIH87690.1"/>
    </source>
</evidence>
<dbReference type="RefSeq" id="WP_119359521.1">
    <property type="nucleotide sequence ID" value="NZ_QWKZ01000019.1"/>
</dbReference>
<evidence type="ECO:0000256" key="2">
    <source>
        <dbReference type="ARBA" id="ARBA00013025"/>
    </source>
</evidence>
<dbReference type="InterPro" id="IPR036565">
    <property type="entry name" value="Mur-like_cat_sf"/>
</dbReference>
<evidence type="ECO:0000256" key="4">
    <source>
        <dbReference type="ARBA" id="ARBA00022723"/>
    </source>
</evidence>
<evidence type="ECO:0000256" key="7">
    <source>
        <dbReference type="ARBA" id="ARBA00022842"/>
    </source>
</evidence>
<evidence type="ECO:0000256" key="5">
    <source>
        <dbReference type="ARBA" id="ARBA00022741"/>
    </source>
</evidence>
<feature type="domain" description="Mur ligase C-terminal" evidence="10">
    <location>
        <begin position="267"/>
        <end position="376"/>
    </location>
</feature>
<evidence type="ECO:0000256" key="3">
    <source>
        <dbReference type="ARBA" id="ARBA00022598"/>
    </source>
</evidence>
<keyword evidence="4" id="KW-0479">Metal-binding</keyword>
<evidence type="ECO:0000256" key="6">
    <source>
        <dbReference type="ARBA" id="ARBA00022840"/>
    </source>
</evidence>
<evidence type="ECO:0000256" key="9">
    <source>
        <dbReference type="ARBA" id="ARBA00047493"/>
    </source>
</evidence>
<dbReference type="InterPro" id="IPR001645">
    <property type="entry name" value="Folylpolyglutamate_synth"/>
</dbReference>
<evidence type="ECO:0000313" key="12">
    <source>
        <dbReference type="Proteomes" id="UP000265800"/>
    </source>
</evidence>
<evidence type="ECO:0000256" key="1">
    <source>
        <dbReference type="ARBA" id="ARBA00008276"/>
    </source>
</evidence>
<reference evidence="11 12" key="1">
    <citation type="submission" date="2018-08" db="EMBL/GenBank/DDBJ databases">
        <title>Meiothermus luteus KCTC 52599 genome sequencing project.</title>
        <authorList>
            <person name="Da Costa M.S."/>
            <person name="Albuquerque L."/>
            <person name="Raposo P."/>
            <person name="Froufe H.J.C."/>
            <person name="Barroso C.S."/>
            <person name="Egas C."/>
        </authorList>
    </citation>
    <scope>NUCLEOTIDE SEQUENCE [LARGE SCALE GENOMIC DNA]</scope>
    <source>
        <strain evidence="11 12">KCTC 52599</strain>
    </source>
</reference>
<gene>
    <name evidence="11" type="primary">fpgS</name>
    <name evidence="11" type="ORF">Mlute_00851</name>
</gene>
<dbReference type="OrthoDB" id="9809356at2"/>
<sequence length="406" mass="43212">MTYPEAVEWLFSQTRGGAPRGLSRIQELMERLDHPERAFSAVHVVGTNGKGSVVAYLEAAFRTAREAFGATTSPHLVDFRERIRTHLGPIEEAEVCAFVRWARSQRFREPVAFFDLTTALAFQHFSSLGVRIAAVEAGVGGALDATNVLPRVEVTIITNIGEDHLETLGGSLLGVAQDKAGAIRPGVPVVTGAEGVGLEVIRAVAAEQGAPLHVLTEGNPLFALPTEPSLQGRFQRQNARLAAAALRLLGYGEGVVSAGLSTAHHPGRMQLLRYQGVPVVLDGAHNPPAARALAEEFERFHLVFGAFPRKDYPTILQTLLPKALSLRYTRAGQGALQAQALQGLFPAPYFDLPLAAVEDAVEAARKEEATVLVTGSLYLVGEVLKQLAAQAVVVKISPGAVGPGGP</sequence>
<dbReference type="PIRSF" id="PIRSF001563">
    <property type="entry name" value="Folylpolyglu_synth"/>
    <property type="match status" value="1"/>
</dbReference>
<keyword evidence="6" id="KW-0067">ATP-binding</keyword>
<dbReference type="GO" id="GO:0008841">
    <property type="term" value="F:dihydrofolate synthase activity"/>
    <property type="evidence" value="ECO:0007669"/>
    <property type="project" value="TreeGrafter"/>
</dbReference>
<evidence type="ECO:0000256" key="8">
    <source>
        <dbReference type="ARBA" id="ARBA00030592"/>
    </source>
</evidence>
<proteinExistence type="inferred from homology"/>
<evidence type="ECO:0000259" key="10">
    <source>
        <dbReference type="Pfam" id="PF02875"/>
    </source>
</evidence>
<dbReference type="GO" id="GO:0046872">
    <property type="term" value="F:metal ion binding"/>
    <property type="evidence" value="ECO:0007669"/>
    <property type="project" value="UniProtKB-KW"/>
</dbReference>
<dbReference type="Pfam" id="PF02875">
    <property type="entry name" value="Mur_ligase_C"/>
    <property type="match status" value="1"/>
</dbReference>
<dbReference type="EMBL" id="QWKZ01000019">
    <property type="protein sequence ID" value="RIH87690.1"/>
    <property type="molecule type" value="Genomic_DNA"/>
</dbReference>
<dbReference type="AlphaFoldDB" id="A0A399EVQ4"/>
<dbReference type="PANTHER" id="PTHR11136:SF0">
    <property type="entry name" value="DIHYDROFOLATE SYNTHETASE-RELATED"/>
    <property type="match status" value="1"/>
</dbReference>
<name>A0A399EVQ4_9DEIN</name>
<comment type="similarity">
    <text evidence="1">Belongs to the folylpolyglutamate synthase family.</text>
</comment>
<organism evidence="11 12">
    <name type="scientific">Meiothermus luteus</name>
    <dbReference type="NCBI Taxonomy" id="2026184"/>
    <lineage>
        <taxon>Bacteria</taxon>
        <taxon>Thermotogati</taxon>
        <taxon>Deinococcota</taxon>
        <taxon>Deinococci</taxon>
        <taxon>Thermales</taxon>
        <taxon>Thermaceae</taxon>
        <taxon>Meiothermus</taxon>
    </lineage>
</organism>
<dbReference type="Gene3D" id="3.40.1190.10">
    <property type="entry name" value="Mur-like, catalytic domain"/>
    <property type="match status" value="1"/>
</dbReference>
<keyword evidence="3 11" id="KW-0436">Ligase</keyword>
<dbReference type="Gene3D" id="3.90.190.20">
    <property type="entry name" value="Mur ligase, C-terminal domain"/>
    <property type="match status" value="1"/>
</dbReference>
<accession>A0A399EVQ4</accession>
<dbReference type="InterPro" id="IPR004101">
    <property type="entry name" value="Mur_ligase_C"/>
</dbReference>
<protein>
    <recommendedName>
        <fullName evidence="2">tetrahydrofolate synthase</fullName>
        <ecNumber evidence="2">6.3.2.17</ecNumber>
    </recommendedName>
    <alternativeName>
        <fullName evidence="8">Tetrahydrofolylpolyglutamate synthase</fullName>
    </alternativeName>
</protein>
<dbReference type="NCBIfam" id="TIGR01499">
    <property type="entry name" value="folC"/>
    <property type="match status" value="1"/>
</dbReference>
<keyword evidence="12" id="KW-1185">Reference proteome</keyword>
<dbReference type="PANTHER" id="PTHR11136">
    <property type="entry name" value="FOLYLPOLYGLUTAMATE SYNTHASE-RELATED"/>
    <property type="match status" value="1"/>
</dbReference>
<dbReference type="GO" id="GO:0005524">
    <property type="term" value="F:ATP binding"/>
    <property type="evidence" value="ECO:0007669"/>
    <property type="project" value="UniProtKB-KW"/>
</dbReference>
<dbReference type="Proteomes" id="UP000265800">
    <property type="component" value="Unassembled WGS sequence"/>
</dbReference>